<accession>A0A1X2H1G2</accession>
<dbReference type="InParanoid" id="A0A1X2H1G2"/>
<organism evidence="1 2">
    <name type="scientific">Syncephalastrum racemosum</name>
    <name type="common">Filamentous fungus</name>
    <dbReference type="NCBI Taxonomy" id="13706"/>
    <lineage>
        <taxon>Eukaryota</taxon>
        <taxon>Fungi</taxon>
        <taxon>Fungi incertae sedis</taxon>
        <taxon>Mucoromycota</taxon>
        <taxon>Mucoromycotina</taxon>
        <taxon>Mucoromycetes</taxon>
        <taxon>Mucorales</taxon>
        <taxon>Syncephalastraceae</taxon>
        <taxon>Syncephalastrum</taxon>
    </lineage>
</organism>
<dbReference type="Proteomes" id="UP000242180">
    <property type="component" value="Unassembled WGS sequence"/>
</dbReference>
<protein>
    <recommendedName>
        <fullName evidence="3">F-box domain-containing protein</fullName>
    </recommendedName>
</protein>
<evidence type="ECO:0000313" key="1">
    <source>
        <dbReference type="EMBL" id="ORY91263.1"/>
    </source>
</evidence>
<evidence type="ECO:0008006" key="3">
    <source>
        <dbReference type="Google" id="ProtNLM"/>
    </source>
</evidence>
<proteinExistence type="predicted"/>
<dbReference type="EMBL" id="MCGN01000011">
    <property type="protein sequence ID" value="ORY91263.1"/>
    <property type="molecule type" value="Genomic_DNA"/>
</dbReference>
<name>A0A1X2H1G2_SYNRA</name>
<reference evidence="1 2" key="1">
    <citation type="submission" date="2016-07" db="EMBL/GenBank/DDBJ databases">
        <title>Pervasive Adenine N6-methylation of Active Genes in Fungi.</title>
        <authorList>
            <consortium name="DOE Joint Genome Institute"/>
            <person name="Mondo S.J."/>
            <person name="Dannebaum R.O."/>
            <person name="Kuo R.C."/>
            <person name="Labutti K."/>
            <person name="Haridas S."/>
            <person name="Kuo A."/>
            <person name="Salamov A."/>
            <person name="Ahrendt S.R."/>
            <person name="Lipzen A."/>
            <person name="Sullivan W."/>
            <person name="Andreopoulos W.B."/>
            <person name="Clum A."/>
            <person name="Lindquist E."/>
            <person name="Daum C."/>
            <person name="Ramamoorthy G.K."/>
            <person name="Gryganskyi A."/>
            <person name="Culley D."/>
            <person name="Magnuson J.K."/>
            <person name="James T.Y."/>
            <person name="O'Malley M.A."/>
            <person name="Stajich J.E."/>
            <person name="Spatafora J.W."/>
            <person name="Visel A."/>
            <person name="Grigoriev I.V."/>
        </authorList>
    </citation>
    <scope>NUCLEOTIDE SEQUENCE [LARGE SCALE GENOMIC DNA]</scope>
    <source>
        <strain evidence="1 2">NRRL 2496</strain>
    </source>
</reference>
<evidence type="ECO:0000313" key="2">
    <source>
        <dbReference type="Proteomes" id="UP000242180"/>
    </source>
</evidence>
<dbReference type="SUPFAM" id="SSF52047">
    <property type="entry name" value="RNI-like"/>
    <property type="match status" value="1"/>
</dbReference>
<dbReference type="InterPro" id="IPR032675">
    <property type="entry name" value="LRR_dom_sf"/>
</dbReference>
<keyword evidence="2" id="KW-1185">Reference proteome</keyword>
<sequence length="483" mass="55587">MTLTITRANPLKFPNEILEQIFQDDTGMLVTCMLLNKEWYMRMRTLCHTFRKIMVKVPGTSSSKEEPWKKGILHFISPTLVSVAVKAEQQGIWSLLSFFEQHHEQGRIRTLDIITLPSDDLDSNRFDLSDLSVTFSTVCGNLTSLSIQTGECPTIHGLLHLCPNLVILDCKLDDGTTNRDEDALQYHTSLRMLQISQQSRITKQPDKYLPYLPQLQVLRIINDSTSYSDSTYHLNDVLAYAMTRTPNIKTFYVGKHRMKTRKLATLLHNNNGDRSGLQDIDLDKRVKFAEQHFVSFFRVACQTLTRLRFEKPEYIRILGREWEHPFIHLRELRLECSNGSSSFYAVDIGRFLSYVPNIVKLWILNIRECMVTIIAPAIGRLHRLNELRIDCRRCGSAPDITSFGHLASIKSIEVANTKVTGFDPFLENLTRSGGHETLQFLKLEFKRTNHKPQETMETLVKTCARLKYAQLKSSKYTAVHCLD</sequence>
<dbReference type="AlphaFoldDB" id="A0A1X2H1G2"/>
<gene>
    <name evidence="1" type="ORF">BCR43DRAFT_498783</name>
</gene>
<comment type="caution">
    <text evidence="1">The sequence shown here is derived from an EMBL/GenBank/DDBJ whole genome shotgun (WGS) entry which is preliminary data.</text>
</comment>
<dbReference type="Gene3D" id="3.80.10.10">
    <property type="entry name" value="Ribonuclease Inhibitor"/>
    <property type="match status" value="1"/>
</dbReference>